<dbReference type="Proteomes" id="UP000178812">
    <property type="component" value="Unassembled WGS sequence"/>
</dbReference>
<proteinExistence type="predicted"/>
<organism evidence="1 2">
    <name type="scientific">Candidatus Woesebacteria bacterium GWB1_43_5</name>
    <dbReference type="NCBI Taxonomy" id="1802474"/>
    <lineage>
        <taxon>Bacteria</taxon>
        <taxon>Candidatus Woeseibacteriota</taxon>
    </lineage>
</organism>
<evidence type="ECO:0000313" key="1">
    <source>
        <dbReference type="EMBL" id="OGM06107.1"/>
    </source>
</evidence>
<name>A0A1F7WU12_9BACT</name>
<comment type="caution">
    <text evidence="1">The sequence shown here is derived from an EMBL/GenBank/DDBJ whole genome shotgun (WGS) entry which is preliminary data.</text>
</comment>
<gene>
    <name evidence="1" type="ORF">A2125_02155</name>
</gene>
<sequence length="119" mass="13477">MTKEAPSQIKSVDGNIILTIEDVKLLHYVNVILHLTEASRINLPFTRADSQKLVKILNELETNQPTCLDLGNNKSLILKKEEDKIKATFKTAAYSDIEAEFEEDQLKTFAEQIKPPLHS</sequence>
<dbReference type="AlphaFoldDB" id="A0A1F7WU12"/>
<reference evidence="1 2" key="1">
    <citation type="journal article" date="2016" name="Nat. Commun.">
        <title>Thousands of microbial genomes shed light on interconnected biogeochemical processes in an aquifer system.</title>
        <authorList>
            <person name="Anantharaman K."/>
            <person name="Brown C.T."/>
            <person name="Hug L.A."/>
            <person name="Sharon I."/>
            <person name="Castelle C.J."/>
            <person name="Probst A.J."/>
            <person name="Thomas B.C."/>
            <person name="Singh A."/>
            <person name="Wilkins M.J."/>
            <person name="Karaoz U."/>
            <person name="Brodie E.L."/>
            <person name="Williams K.H."/>
            <person name="Hubbard S.S."/>
            <person name="Banfield J.F."/>
        </authorList>
    </citation>
    <scope>NUCLEOTIDE SEQUENCE [LARGE SCALE GENOMIC DNA]</scope>
</reference>
<evidence type="ECO:0000313" key="2">
    <source>
        <dbReference type="Proteomes" id="UP000178812"/>
    </source>
</evidence>
<protein>
    <submittedName>
        <fullName evidence="1">Uncharacterized protein</fullName>
    </submittedName>
</protein>
<accession>A0A1F7WU12</accession>
<dbReference type="EMBL" id="MGFM01000003">
    <property type="protein sequence ID" value="OGM06107.1"/>
    <property type="molecule type" value="Genomic_DNA"/>
</dbReference>